<keyword evidence="7" id="KW-0865">Zymogen</keyword>
<accession>A0A5A8E192</accession>
<evidence type="ECO:0000256" key="4">
    <source>
        <dbReference type="ARBA" id="ARBA00022698"/>
    </source>
</evidence>
<comment type="subunit">
    <text evidence="10">Component of the proteasome complex.</text>
</comment>
<dbReference type="InterPro" id="IPR023333">
    <property type="entry name" value="Proteasome_suB-type"/>
</dbReference>
<evidence type="ECO:0000256" key="5">
    <source>
        <dbReference type="ARBA" id="ARBA00022801"/>
    </source>
</evidence>
<evidence type="ECO:0000256" key="3">
    <source>
        <dbReference type="ARBA" id="ARBA00022670"/>
    </source>
</evidence>
<evidence type="ECO:0000256" key="8">
    <source>
        <dbReference type="ARBA" id="ARBA00023242"/>
    </source>
</evidence>
<dbReference type="FunFam" id="3.60.20.10:FF:000051">
    <property type="entry name" value="Proteasome subunit beta"/>
    <property type="match status" value="1"/>
</dbReference>
<gene>
    <name evidence="12" type="ORF">FNF27_06892</name>
</gene>
<dbReference type="PROSITE" id="PS51476">
    <property type="entry name" value="PROTEASOME_BETA_2"/>
    <property type="match status" value="1"/>
</dbReference>
<dbReference type="InterPro" id="IPR029055">
    <property type="entry name" value="Ntn_hydrolases_N"/>
</dbReference>
<dbReference type="EMBL" id="VLTO01000067">
    <property type="protein sequence ID" value="KAA0169711.1"/>
    <property type="molecule type" value="Genomic_DNA"/>
</dbReference>
<dbReference type="GO" id="GO:0005737">
    <property type="term" value="C:cytoplasm"/>
    <property type="evidence" value="ECO:0007669"/>
    <property type="project" value="UniProtKB-SubCell"/>
</dbReference>
<dbReference type="PANTHER" id="PTHR32194:SF3">
    <property type="entry name" value="PROTEASOME SUBUNIT BETA"/>
    <property type="match status" value="1"/>
</dbReference>
<evidence type="ECO:0000256" key="6">
    <source>
        <dbReference type="ARBA" id="ARBA00022942"/>
    </source>
</evidence>
<evidence type="ECO:0000256" key="11">
    <source>
        <dbReference type="SAM" id="MobiDB-lite"/>
    </source>
</evidence>
<dbReference type="Proteomes" id="UP000322899">
    <property type="component" value="Unassembled WGS sequence"/>
</dbReference>
<dbReference type="GO" id="GO:0051603">
    <property type="term" value="P:proteolysis involved in protein catabolic process"/>
    <property type="evidence" value="ECO:0007669"/>
    <property type="project" value="InterPro"/>
</dbReference>
<evidence type="ECO:0000256" key="9">
    <source>
        <dbReference type="PIRSR" id="PIRSR600243-1"/>
    </source>
</evidence>
<keyword evidence="5" id="KW-0378">Hydrolase</keyword>
<comment type="subcellular location">
    <subcellularLocation>
        <location evidence="10">Cytoplasm</location>
    </subcellularLocation>
    <subcellularLocation>
        <location evidence="10">Nucleus</location>
    </subcellularLocation>
</comment>
<reference evidence="12 13" key="1">
    <citation type="submission" date="2019-07" db="EMBL/GenBank/DDBJ databases">
        <title>Genomes of Cafeteria roenbergensis.</title>
        <authorList>
            <person name="Fischer M.G."/>
            <person name="Hackl T."/>
            <person name="Roman M."/>
        </authorList>
    </citation>
    <scope>NUCLEOTIDE SEQUENCE [LARGE SCALE GENOMIC DNA]</scope>
    <source>
        <strain evidence="12 13">E4-10P</strain>
    </source>
</reference>
<keyword evidence="8 10" id="KW-0539">Nucleus</keyword>
<keyword evidence="3" id="KW-0645">Protease</keyword>
<evidence type="ECO:0000256" key="7">
    <source>
        <dbReference type="ARBA" id="ARBA00023145"/>
    </source>
</evidence>
<evidence type="ECO:0000256" key="10">
    <source>
        <dbReference type="RuleBase" id="RU004203"/>
    </source>
</evidence>
<keyword evidence="6 10" id="KW-0647">Proteasome</keyword>
<keyword evidence="2 10" id="KW-0963">Cytoplasm</keyword>
<comment type="catalytic activity">
    <reaction evidence="1">
        <text>Cleavage of peptide bonds with very broad specificity.</text>
        <dbReference type="EC" id="3.4.25.1"/>
    </reaction>
</comment>
<dbReference type="SUPFAM" id="SSF56235">
    <property type="entry name" value="N-terminal nucleophile aminohydrolases (Ntn hydrolases)"/>
    <property type="match status" value="1"/>
</dbReference>
<dbReference type="Pfam" id="PF00227">
    <property type="entry name" value="Proteasome"/>
    <property type="match status" value="1"/>
</dbReference>
<dbReference type="GO" id="GO:0004298">
    <property type="term" value="F:threonine-type endopeptidase activity"/>
    <property type="evidence" value="ECO:0007669"/>
    <property type="project" value="UniProtKB-KW"/>
</dbReference>
<dbReference type="InterPro" id="IPR000243">
    <property type="entry name" value="Pept_T1A_subB"/>
</dbReference>
<name>A0A5A8E192_CAFRO</name>
<dbReference type="Gene3D" id="3.60.20.10">
    <property type="entry name" value="Glutamine Phosphoribosylpyrophosphate, subunit 1, domain 1"/>
    <property type="match status" value="1"/>
</dbReference>
<keyword evidence="4" id="KW-0888">Threonine protease</keyword>
<dbReference type="OrthoDB" id="37597at2759"/>
<proteinExistence type="inferred from homology"/>
<dbReference type="InterPro" id="IPR016050">
    <property type="entry name" value="Proteasome_bsu_CS"/>
</dbReference>
<feature type="active site" description="Nucleophile" evidence="9">
    <location>
        <position position="64"/>
    </location>
</feature>
<dbReference type="PROSITE" id="PS00854">
    <property type="entry name" value="PROTEASOME_BETA_1"/>
    <property type="match status" value="1"/>
</dbReference>
<dbReference type="AlphaFoldDB" id="A0A5A8E192"/>
<dbReference type="CDD" id="cd03761">
    <property type="entry name" value="proteasome_beta_type_5"/>
    <property type="match status" value="1"/>
</dbReference>
<organism evidence="12 13">
    <name type="scientific">Cafeteria roenbergensis</name>
    <name type="common">Marine flagellate</name>
    <dbReference type="NCBI Taxonomy" id="33653"/>
    <lineage>
        <taxon>Eukaryota</taxon>
        <taxon>Sar</taxon>
        <taxon>Stramenopiles</taxon>
        <taxon>Bigyra</taxon>
        <taxon>Opalozoa</taxon>
        <taxon>Bicosoecida</taxon>
        <taxon>Cafeteriaceae</taxon>
        <taxon>Cafeteria</taxon>
    </lineage>
</organism>
<feature type="region of interest" description="Disordered" evidence="11">
    <location>
        <begin position="273"/>
        <end position="295"/>
    </location>
</feature>
<dbReference type="PANTHER" id="PTHR32194">
    <property type="entry name" value="METALLOPROTEASE TLDD"/>
    <property type="match status" value="1"/>
</dbReference>
<comment type="function">
    <text evidence="10">Component of the proteasome, a multicatalytic proteinase complex which is characterized by its ability to cleave peptides with Arg, Phe, Tyr, Leu, and Glu adjacent to the leaving group at neutral or slightly basic pH. The proteasome has an ATP-dependent proteolytic activity.</text>
</comment>
<sequence>MLACRALTGSGPAEASTAGRLTGVPTGTFTLPSTADPAAFASHHFNVYTGDADGEHRMKFAKGTTTLAFKFKGGVLVAVDSRSTQGPYIASGSVKKVIEINPYLLGTMAGGAADCAFWERNLGVQCRLHELRNRERISVAAASKLLANTLAQYRGYGLSVGTMITGWDKTGPQLYYVDNDGMRLHAKDTSPFFSVGSGSTFAYGVLDSAYRHDMTDEEAIALGKRAIYHATHRDAYSGGINNIYLVKEDGWVKVFSGDVKDLRDAFDAEEAAAAAEGSSSSSSSSGAAAAAASTA</sequence>
<dbReference type="GO" id="GO:0005839">
    <property type="term" value="C:proteasome core complex"/>
    <property type="evidence" value="ECO:0007669"/>
    <property type="project" value="InterPro"/>
</dbReference>
<comment type="caution">
    <text evidence="12">The sequence shown here is derived from an EMBL/GenBank/DDBJ whole genome shotgun (WGS) entry which is preliminary data.</text>
</comment>
<evidence type="ECO:0000313" key="13">
    <source>
        <dbReference type="Proteomes" id="UP000322899"/>
    </source>
</evidence>
<evidence type="ECO:0000256" key="1">
    <source>
        <dbReference type="ARBA" id="ARBA00001198"/>
    </source>
</evidence>
<dbReference type="InterPro" id="IPR001353">
    <property type="entry name" value="Proteasome_sua/b"/>
</dbReference>
<evidence type="ECO:0000313" key="12">
    <source>
        <dbReference type="EMBL" id="KAA0169711.1"/>
    </source>
</evidence>
<dbReference type="GO" id="GO:0005634">
    <property type="term" value="C:nucleus"/>
    <property type="evidence" value="ECO:0007669"/>
    <property type="project" value="UniProtKB-SubCell"/>
</dbReference>
<dbReference type="PRINTS" id="PR00141">
    <property type="entry name" value="PROTEASOME"/>
</dbReference>
<protein>
    <recommendedName>
        <fullName evidence="10">Proteasome subunit beta</fullName>
    </recommendedName>
</protein>
<evidence type="ECO:0000256" key="2">
    <source>
        <dbReference type="ARBA" id="ARBA00022490"/>
    </source>
</evidence>
<comment type="similarity">
    <text evidence="10">Belongs to the peptidase T1B family.</text>
</comment>